<feature type="compositionally biased region" description="Basic and acidic residues" evidence="1">
    <location>
        <begin position="1246"/>
        <end position="1260"/>
    </location>
</feature>
<organism evidence="3 4">
    <name type="scientific">Durusdinium trenchii</name>
    <dbReference type="NCBI Taxonomy" id="1381693"/>
    <lineage>
        <taxon>Eukaryota</taxon>
        <taxon>Sar</taxon>
        <taxon>Alveolata</taxon>
        <taxon>Dinophyceae</taxon>
        <taxon>Suessiales</taxon>
        <taxon>Symbiodiniaceae</taxon>
        <taxon>Durusdinium</taxon>
    </lineage>
</organism>
<dbReference type="SUPFAM" id="SSF52540">
    <property type="entry name" value="P-loop containing nucleoside triphosphate hydrolases"/>
    <property type="match status" value="1"/>
</dbReference>
<protein>
    <recommendedName>
        <fullName evidence="2">OTU domain-containing protein</fullName>
    </recommendedName>
</protein>
<dbReference type="CDD" id="cd22744">
    <property type="entry name" value="OTU"/>
    <property type="match status" value="1"/>
</dbReference>
<sequence length="1321" mass="146743">MAANTTPVKIMCVVKVAGDGNCLFHALALHESIAGPELKTEVIDFMEVLAEDDPALRTTWAEEANYLRSDDTHWGGQMAIVAYSAMRQKRVIVHEKPEGGDVNVAEHSHPSVASQDGVETIHVLYNGVDHYDALLEIEDASGFPPAWPQPPPPQYVKVLEIVNPILRMLVQPTPAEEDFPLLRAPSEAAVHQRSSKFKAPKPKKGAGKSKASTPKQAEAAAPKAGDMPLPPQEPEADLLQDLSDCAVAAQSNHPHRLVEDLIKDLAYRCIRENPTMPPDATLADKDAGRLWPRTFCAFKGCSWAEQDGPEDALHSHLKRAHCDDLQNISRHMLRRDAEDALFSVYSAAVAERCRTEAPLAGASFDRKALKSFADATAGEQVESLICMCCGGVYPYVAEIADKGDIQWYKPLQRESPGEELKFFDLPFARVQDLIGLEAYLDKYDLINDRTGSKLSDHESFEDWTLKLGDKDHRCRAQPAHATDKVLACEECEVPVCRQCHEDLTKAKLPRLSYANEMFTGYGLKRIYTDKVTAMELICASPALTSMILMSMESKHRAHSKTSAFDEQAHMARHRYGARGNVITFPLPTEEILRTLNEFLDSDEASPPLPRSGQQLGDVVRVILRTNKDGHTSEEDIKTLIHQANVRREVVVNLILDMKKLGHLAFAGIEEEVVRRNAAALPEDGIPPEVYQVIQEVSNAKDSLQPQKAATPTDGMHTDIVEAGVSLFVEASPLRGNKTFLAEGQSLHQAHEVQAAALQDLRENMMSEADRAASERALEIRTGNKLLDQFESYYWCVAFCFLFPYATAGPDVQKVSGQHVGYQCDYGCKRLKIATREVHHLSAYEFAREFDFALASHPTTQRSHEKHMEDPGKYHAVLTAKGVAEAAKRRPDMLPGLHYTIREEGGPGASWLPLGDGEHAQPYRHDWIILPRRRPYVPVIFGAQGSRSKKKGSHELEESEEDEVVTTKLHEMTKHMFKLSGSIWLRAARNPVDQTCQARESLNPEPAIDHALAKKSAQASSNKHSSQTRKVMGMLGAPVGEPSVQEVRPRLTAAQLREWLHSDHVQQGTNAQQHQFLALVVERLLTEHRLIPPNERALGSDEPLLHLLHGPPGTGKSHCLVFLRELFDSVLGFRQGIDYEVVSYQSVNAVALGGTTIHSACGFNADEYQAKEAAAVAATTAKRISFWRWLFIDEISMVGARLFARMDHRIRAVKHDADQFKLDKNGQTRSEEARDIERAPEICKLHDVQAPEDRSRNDDHPAGAGQQLHAEPERCSDLRYQQSVYLQAAKNTSAEVSGLQFAAANWTESLASVKKTAARGTF</sequence>
<evidence type="ECO:0000256" key="1">
    <source>
        <dbReference type="SAM" id="MobiDB-lite"/>
    </source>
</evidence>
<proteinExistence type="predicted"/>
<reference evidence="3 4" key="1">
    <citation type="submission" date="2024-02" db="EMBL/GenBank/DDBJ databases">
        <authorList>
            <person name="Chen Y."/>
            <person name="Shah S."/>
            <person name="Dougan E. K."/>
            <person name="Thang M."/>
            <person name="Chan C."/>
        </authorList>
    </citation>
    <scope>NUCLEOTIDE SEQUENCE [LARGE SCALE GENOMIC DNA]</scope>
</reference>
<dbReference type="PROSITE" id="PS50802">
    <property type="entry name" value="OTU"/>
    <property type="match status" value="1"/>
</dbReference>
<evidence type="ECO:0000313" key="4">
    <source>
        <dbReference type="Proteomes" id="UP001642484"/>
    </source>
</evidence>
<dbReference type="Pfam" id="PF20209">
    <property type="entry name" value="DUF6570"/>
    <property type="match status" value="1"/>
</dbReference>
<name>A0ABP0P3S4_9DINO</name>
<dbReference type="Gene3D" id="3.90.70.80">
    <property type="match status" value="1"/>
</dbReference>
<feature type="region of interest" description="Disordered" evidence="1">
    <location>
        <begin position="1246"/>
        <end position="1272"/>
    </location>
</feature>
<dbReference type="SUPFAM" id="SSF54001">
    <property type="entry name" value="Cysteine proteinases"/>
    <property type="match status" value="1"/>
</dbReference>
<dbReference type="InterPro" id="IPR003323">
    <property type="entry name" value="OTU_dom"/>
</dbReference>
<dbReference type="EMBL" id="CAXAMN010022499">
    <property type="protein sequence ID" value="CAK9070416.1"/>
    <property type="molecule type" value="Genomic_DNA"/>
</dbReference>
<feature type="compositionally biased region" description="Basic residues" evidence="1">
    <location>
        <begin position="193"/>
        <end position="207"/>
    </location>
</feature>
<dbReference type="InterPro" id="IPR038765">
    <property type="entry name" value="Papain-like_cys_pep_sf"/>
</dbReference>
<dbReference type="InterPro" id="IPR027417">
    <property type="entry name" value="P-loop_NTPase"/>
</dbReference>
<feature type="region of interest" description="Disordered" evidence="1">
    <location>
        <begin position="186"/>
        <end position="234"/>
    </location>
</feature>
<dbReference type="InterPro" id="IPR046700">
    <property type="entry name" value="DUF6570"/>
</dbReference>
<comment type="caution">
    <text evidence="3">The sequence shown here is derived from an EMBL/GenBank/DDBJ whole genome shotgun (WGS) entry which is preliminary data.</text>
</comment>
<dbReference type="Proteomes" id="UP001642484">
    <property type="component" value="Unassembled WGS sequence"/>
</dbReference>
<evidence type="ECO:0000313" key="3">
    <source>
        <dbReference type="EMBL" id="CAK9070416.1"/>
    </source>
</evidence>
<accession>A0ABP0P3S4</accession>
<keyword evidence="4" id="KW-1185">Reference proteome</keyword>
<gene>
    <name evidence="3" type="ORF">CCMP2556_LOCUS34634</name>
</gene>
<dbReference type="Gene3D" id="3.40.50.300">
    <property type="entry name" value="P-loop containing nucleotide triphosphate hydrolases"/>
    <property type="match status" value="1"/>
</dbReference>
<evidence type="ECO:0000259" key="2">
    <source>
        <dbReference type="PROSITE" id="PS50802"/>
    </source>
</evidence>
<feature type="domain" description="OTU" evidence="2">
    <location>
        <begin position="11"/>
        <end position="137"/>
    </location>
</feature>